<gene>
    <name evidence="1" type="ORF">WMQ36_07850</name>
</gene>
<organism evidence="1 2">
    <name type="scientific">Enterocloster hominis</name>
    <name type="common">ex Hitch et al. 2024</name>
    <dbReference type="NCBI Taxonomy" id="1917870"/>
    <lineage>
        <taxon>Bacteria</taxon>
        <taxon>Bacillati</taxon>
        <taxon>Bacillota</taxon>
        <taxon>Clostridia</taxon>
        <taxon>Lachnospirales</taxon>
        <taxon>Lachnospiraceae</taxon>
        <taxon>Enterocloster</taxon>
    </lineage>
</organism>
<dbReference type="RefSeq" id="WP_349118079.1">
    <property type="nucleotide sequence ID" value="NZ_JBBMFM010000020.1"/>
</dbReference>
<protein>
    <recommendedName>
        <fullName evidence="3">CheW-like domain-containing protein</fullName>
    </recommendedName>
</protein>
<accession>A0ABV1D3D1</accession>
<name>A0ABV1D3D1_9FIRM</name>
<dbReference type="InterPro" id="IPR036061">
    <property type="entry name" value="CheW-like_dom_sf"/>
</dbReference>
<sequence length="134" mass="14775">MNGLTESYMLFFLSGFHFLLPLEWIGRVSAADEADPELPEAVLTGLPEGQDSRPYMVTVECGERKAGIRAEGITGLVRVLKEQIWELPGEVKSQMNRYISAMALLDGTEGGRILAYVLEPAGFQTALRDERGVD</sequence>
<comment type="caution">
    <text evidence="1">The sequence shown here is derived from an EMBL/GenBank/DDBJ whole genome shotgun (WGS) entry which is preliminary data.</text>
</comment>
<reference evidence="1 2" key="1">
    <citation type="submission" date="2024-03" db="EMBL/GenBank/DDBJ databases">
        <title>Human intestinal bacterial collection.</title>
        <authorList>
            <person name="Pauvert C."/>
            <person name="Hitch T.C.A."/>
            <person name="Clavel T."/>
        </authorList>
    </citation>
    <scope>NUCLEOTIDE SEQUENCE [LARGE SCALE GENOMIC DNA]</scope>
    <source>
        <strain evidence="1 2">CLA-SR-H021</strain>
    </source>
</reference>
<proteinExistence type="predicted"/>
<evidence type="ECO:0000313" key="2">
    <source>
        <dbReference type="Proteomes" id="UP001454086"/>
    </source>
</evidence>
<evidence type="ECO:0008006" key="3">
    <source>
        <dbReference type="Google" id="ProtNLM"/>
    </source>
</evidence>
<keyword evidence="2" id="KW-1185">Reference proteome</keyword>
<dbReference type="EMBL" id="JBBMFM010000020">
    <property type="protein sequence ID" value="MEQ2424883.1"/>
    <property type="molecule type" value="Genomic_DNA"/>
</dbReference>
<dbReference type="Proteomes" id="UP001454086">
    <property type="component" value="Unassembled WGS sequence"/>
</dbReference>
<dbReference type="SUPFAM" id="SSF50341">
    <property type="entry name" value="CheW-like"/>
    <property type="match status" value="1"/>
</dbReference>
<evidence type="ECO:0000313" key="1">
    <source>
        <dbReference type="EMBL" id="MEQ2424883.1"/>
    </source>
</evidence>